<dbReference type="GO" id="GO:0007155">
    <property type="term" value="P:cell adhesion"/>
    <property type="evidence" value="ECO:0007669"/>
    <property type="project" value="InterPro"/>
</dbReference>
<dbReference type="Gene3D" id="3.10.100.10">
    <property type="entry name" value="Mannose-Binding Protein A, subunit A"/>
    <property type="match status" value="1"/>
</dbReference>
<evidence type="ECO:0000256" key="2">
    <source>
        <dbReference type="SAM" id="Phobius"/>
    </source>
</evidence>
<protein>
    <recommendedName>
        <fullName evidence="3">Link domain-containing protein</fullName>
    </recommendedName>
</protein>
<proteinExistence type="predicted"/>
<dbReference type="InterPro" id="IPR016187">
    <property type="entry name" value="CTDL_fold"/>
</dbReference>
<reference evidence="4" key="1">
    <citation type="journal article" date="2020" name="Nature">
        <title>Giant virus diversity and host interactions through global metagenomics.</title>
        <authorList>
            <person name="Schulz F."/>
            <person name="Roux S."/>
            <person name="Paez-Espino D."/>
            <person name="Jungbluth S."/>
            <person name="Walsh D.A."/>
            <person name="Denef V.J."/>
            <person name="McMahon K.D."/>
            <person name="Konstantinidis K.T."/>
            <person name="Eloe-Fadrosh E.A."/>
            <person name="Kyrpides N.C."/>
            <person name="Woyke T."/>
        </authorList>
    </citation>
    <scope>NUCLEOTIDE SEQUENCE</scope>
    <source>
        <strain evidence="4">GVMAG-M-3300025860-20</strain>
    </source>
</reference>
<keyword evidence="1" id="KW-1015">Disulfide bond</keyword>
<dbReference type="GO" id="GO:0005540">
    <property type="term" value="F:hyaluronic acid binding"/>
    <property type="evidence" value="ECO:0007669"/>
    <property type="project" value="InterPro"/>
</dbReference>
<dbReference type="SMART" id="SM00445">
    <property type="entry name" value="LINK"/>
    <property type="match status" value="1"/>
</dbReference>
<dbReference type="SUPFAM" id="SSF56436">
    <property type="entry name" value="C-type lectin-like"/>
    <property type="match status" value="1"/>
</dbReference>
<evidence type="ECO:0000256" key="1">
    <source>
        <dbReference type="ARBA" id="ARBA00023157"/>
    </source>
</evidence>
<keyword evidence="2" id="KW-0472">Membrane</keyword>
<feature type="domain" description="Link" evidence="3">
    <location>
        <begin position="31"/>
        <end position="119"/>
    </location>
</feature>
<dbReference type="Pfam" id="PF00193">
    <property type="entry name" value="Xlink"/>
    <property type="match status" value="1"/>
</dbReference>
<dbReference type="InterPro" id="IPR016186">
    <property type="entry name" value="C-type_lectin-like/link_sf"/>
</dbReference>
<keyword evidence="2" id="KW-0812">Transmembrane</keyword>
<dbReference type="InterPro" id="IPR000538">
    <property type="entry name" value="Link_dom"/>
</dbReference>
<name>A0A6C0J5K5_9ZZZZ</name>
<evidence type="ECO:0000313" key="4">
    <source>
        <dbReference type="EMBL" id="QHU00912.1"/>
    </source>
</evidence>
<keyword evidence="2" id="KW-1133">Transmembrane helix</keyword>
<evidence type="ECO:0000259" key="3">
    <source>
        <dbReference type="PROSITE" id="PS50963"/>
    </source>
</evidence>
<dbReference type="PROSITE" id="PS50963">
    <property type="entry name" value="LINK_2"/>
    <property type="match status" value="1"/>
</dbReference>
<organism evidence="4">
    <name type="scientific">viral metagenome</name>
    <dbReference type="NCBI Taxonomy" id="1070528"/>
    <lineage>
        <taxon>unclassified sequences</taxon>
        <taxon>metagenomes</taxon>
        <taxon>organismal metagenomes</taxon>
    </lineage>
</organism>
<dbReference type="EMBL" id="MN740331">
    <property type="protein sequence ID" value="QHU00912.1"/>
    <property type="molecule type" value="Genomic_DNA"/>
</dbReference>
<dbReference type="AlphaFoldDB" id="A0A6C0J5K5"/>
<sequence>MLSFVIVIILLCIILYYLISYKYYWVSQPQIPKPEVYCIGRNAYRYASTEALCKRLNSRLATKGELYKAYTKGANWCTLGWVEGLQAYSISSINTNECQAGFKGGRFPGQIKLGVVCYGIKPSYIEGKELKLNILPWNTRKWSYN</sequence>
<accession>A0A6C0J5K5</accession>
<feature type="transmembrane region" description="Helical" evidence="2">
    <location>
        <begin position="6"/>
        <end position="24"/>
    </location>
</feature>